<feature type="chain" id="PRO_5018754685" evidence="2">
    <location>
        <begin position="30"/>
        <end position="1800"/>
    </location>
</feature>
<keyword evidence="2" id="KW-0732">Signal</keyword>
<dbReference type="PROSITE" id="PS51257">
    <property type="entry name" value="PROKAR_LIPOPROTEIN"/>
    <property type="match status" value="1"/>
</dbReference>
<feature type="domain" description="Fibronectin type-III" evidence="4">
    <location>
        <begin position="605"/>
        <end position="698"/>
    </location>
</feature>
<evidence type="ECO:0000313" key="6">
    <source>
        <dbReference type="Proteomes" id="UP000276128"/>
    </source>
</evidence>
<dbReference type="Gene3D" id="2.60.40.1080">
    <property type="match status" value="1"/>
</dbReference>
<dbReference type="SMART" id="SM00710">
    <property type="entry name" value="PbH1"/>
    <property type="match status" value="6"/>
</dbReference>
<dbReference type="CDD" id="cd14251">
    <property type="entry name" value="PL-6"/>
    <property type="match status" value="1"/>
</dbReference>
<dbReference type="InterPro" id="IPR000421">
    <property type="entry name" value="FA58C"/>
</dbReference>
<dbReference type="SUPFAM" id="SSF51126">
    <property type="entry name" value="Pectin lyase-like"/>
    <property type="match status" value="1"/>
</dbReference>
<dbReference type="Pfam" id="PF00754">
    <property type="entry name" value="F5_F8_type_C"/>
    <property type="match status" value="1"/>
</dbReference>
<dbReference type="InterPro" id="IPR008964">
    <property type="entry name" value="Invasin/intimin_cell_adhesion"/>
</dbReference>
<dbReference type="InterPro" id="IPR039513">
    <property type="entry name" value="PL-6"/>
</dbReference>
<dbReference type="InterPro" id="IPR006626">
    <property type="entry name" value="PbH1"/>
</dbReference>
<dbReference type="PANTHER" id="PTHR13817">
    <property type="entry name" value="TITIN"/>
    <property type="match status" value="1"/>
</dbReference>
<dbReference type="CDD" id="cd00063">
    <property type="entry name" value="FN3"/>
    <property type="match status" value="3"/>
</dbReference>
<feature type="domain" description="Fibronectin type-III" evidence="4">
    <location>
        <begin position="419"/>
        <end position="510"/>
    </location>
</feature>
<accession>A0A3S0I6P7</accession>
<dbReference type="InterPro" id="IPR013783">
    <property type="entry name" value="Ig-like_fold"/>
</dbReference>
<sequence length="1800" mass="186711">MRSKRPKSYVSMMLAAVLTACSFPQNVSASIPAVTLSTGFESPDFAVGDQITNTNAIGGWKGNASGAGNEWTILQDGDNGNVIQSNTTSSLYLSNATKSFPADSAFSGQIKDSAATGAGEHPGLLRYTDSKNFYALGLTGGSLEWRGKANNTTLSSSTFPAAVTVGNACDNGASATYCTLSLVVRGGAMYGSVKNGPALIAKVNDSLAMSSVPYVGFVTQKGAASFDNPYATDTPLGAPSDLIGTYSGTTINLTWSAVAGADSYVIRRATAVAGPYLYAGTSSTPAFTDTGVAAPLTSYYMVSPSMATPEGSSVEGVPAFVSIGEMALTGASGNNKIDLTWSGFTSAASYTIWRSTTSDSGYVQIGTADSGTTTYSDTSAVNGSTYYYRVQAVTASSSKTPSLTVGNAAPLATTAGVATPNPPTGLTAAAEGTGIVLNWSPVSGVNSYSIWRSATSGSGYTQIGTTADGVTTSYSDIGIANGTYYYVVQAVNTGGSSVNSAEASATLNATTLGAPTDVTATASGDATIALSWQPLSGATGYVVSRSMRSGGGYMPIGTVADGGATGFTDNGVENGTWYYTVQAVNPAGTSTRSAEASSTLAAPDVPTGLTANASAGTQVGLQWNAVSGATGYKVLRSTKDGSEYTTVGTTTGSGTTSFADKHIASGTTYYYVVRATNNGGSSANSQQVSATPVYTISSGTTVNVSTAEQLDAALASAQAGTTIVLADGNYTKNGPFELKGKVGTLTSPITIKAAHTGRAIITGAAYLKVSTASAYVNVQGLRFTNTDNVSLLLDSSNSIRVTECSFEQIENPNNATANIAYMQIRGANSDYIQVDHNVFANKTQQGQGMSIDGNGGSAMSQYLTIEYNLFRNFGPRIANGMESIRLGLSGVSMLSGYAVVQYNEFDNADGDPESISVKSSDNTIRYNTFRNSQSQLTLRHGNGSDVYGNYFIGDGVKEGVGGIRVYGVNHKIYNNYFAGLTTEAILVDSGDVDHGPAIVNYKNFASDYNQHWPVYRTQVVNNTVVNSVYGIIVGHPPYTTNTKYFYKPIDTVIANNLVQHTTNEAYLETVDSNTVYQDNIGFTAAPSTPARTIAEVRNVDPQLILQADGLYRLQAGSAAIDAATRTYPYVQDDMDGQPRNAAADIGADEYSTAAAVRQPAAYVGYPIWLNANAITLQVEAENYSSLRGDLSVGVCPTCSGGRLMKSGASAATTPASLLYRFDVAGDGSYYVHLLGGGAVNPDTLLVSVDGGPDMAVSLAAGAMGWSSTSASFTLSGGMHDLVLKPQQGGIQLDKLVLSRSSKPPIDASLPKASGIQVNGIALPDFAPDKYSYIVQQPVGTQRVPIVTATSAGAVQVTQSATPFGTAVVHVTDLNDPYQATDYTVTLTGLPTYGAIPERLLPYPIVGSAASDFKAPYSHTNAYDNSMSTRFAANGEQWATFDLGQAKPVKYVLISFYNGDLDQYRFDLEASIDNTVWNSVYSGFSSRATSNLEMLELPLTEARYIKFNGHGNSKDAWNNIVEIVIAGQSPVSSVQLNVPDNLNVGQSAASVLSATYDYGSQAPLAQGVGFTSSNPGVASIDASGLIRAAGVGSTVITATYGLFQDARTLVVSSPVPSDLTAVSGERINITGAPVNITVPMGVTNVSMQMTATTEGSNLAATLPKIEVAAATALGNVRVAIPAATRVMAPSTWDGTIKLPEVRSNSSVSIGNATVGAVIEVGSSDVALTFDKAVRLLIPNQGGKLAGYVRNGVFTPISRTISADTQAAADSEIAAGGEAAIKVGGDLVIWTKHFTLFASYTP</sequence>
<gene>
    <name evidence="5" type="ORF">EJQ19_28090</name>
</gene>
<dbReference type="InterPro" id="IPR012334">
    <property type="entry name" value="Pectin_lyas_fold"/>
</dbReference>
<dbReference type="PROSITE" id="PS50022">
    <property type="entry name" value="FA58C_3"/>
    <property type="match status" value="1"/>
</dbReference>
<dbReference type="SUPFAM" id="SSF49265">
    <property type="entry name" value="Fibronectin type III"/>
    <property type="match status" value="3"/>
</dbReference>
<keyword evidence="1" id="KW-0677">Repeat</keyword>
<dbReference type="SMART" id="SM00060">
    <property type="entry name" value="FN3"/>
    <property type="match status" value="4"/>
</dbReference>
<feature type="domain" description="F5/8 type C" evidence="3">
    <location>
        <begin position="1387"/>
        <end position="1527"/>
    </location>
</feature>
<dbReference type="OrthoDB" id="6475864at2"/>
<dbReference type="SUPFAM" id="SSF49785">
    <property type="entry name" value="Galactose-binding domain-like"/>
    <property type="match status" value="2"/>
</dbReference>
<dbReference type="PANTHER" id="PTHR13817:SF166">
    <property type="entry name" value="NEURONAL IGCAM-RELATED"/>
    <property type="match status" value="1"/>
</dbReference>
<dbReference type="EMBL" id="RXHU01000104">
    <property type="protein sequence ID" value="RTE03083.1"/>
    <property type="molecule type" value="Genomic_DNA"/>
</dbReference>
<evidence type="ECO:0000313" key="5">
    <source>
        <dbReference type="EMBL" id="RTE03083.1"/>
    </source>
</evidence>
<protein>
    <submittedName>
        <fullName evidence="5">Uncharacterized protein</fullName>
    </submittedName>
</protein>
<name>A0A3S0I6P7_9BACL</name>
<evidence type="ECO:0000259" key="3">
    <source>
        <dbReference type="PROSITE" id="PS50022"/>
    </source>
</evidence>
<evidence type="ECO:0000256" key="2">
    <source>
        <dbReference type="SAM" id="SignalP"/>
    </source>
</evidence>
<dbReference type="NCBIfam" id="NF041518">
    <property type="entry name" value="choice_anch_Q"/>
    <property type="match status" value="1"/>
</dbReference>
<feature type="domain" description="Fibronectin type-III" evidence="4">
    <location>
        <begin position="514"/>
        <end position="604"/>
    </location>
</feature>
<dbReference type="Pfam" id="PF14592">
    <property type="entry name" value="Chondroitinas_B"/>
    <property type="match status" value="1"/>
</dbReference>
<feature type="non-terminal residue" evidence="5">
    <location>
        <position position="1800"/>
    </location>
</feature>
<dbReference type="RefSeq" id="WP_126144547.1">
    <property type="nucleotide sequence ID" value="NZ_RXHU01000104.1"/>
</dbReference>
<proteinExistence type="predicted"/>
<dbReference type="SUPFAM" id="SSF49373">
    <property type="entry name" value="Invasin/intimin cell-adhesion fragments"/>
    <property type="match status" value="1"/>
</dbReference>
<dbReference type="Pfam" id="PF00041">
    <property type="entry name" value="fn3"/>
    <property type="match status" value="1"/>
</dbReference>
<feature type="domain" description="Fibronectin type-III" evidence="4">
    <location>
        <begin position="322"/>
        <end position="412"/>
    </location>
</feature>
<feature type="signal peptide" evidence="2">
    <location>
        <begin position="1"/>
        <end position="29"/>
    </location>
</feature>
<dbReference type="Proteomes" id="UP000276128">
    <property type="component" value="Unassembled WGS sequence"/>
</dbReference>
<dbReference type="InterPro" id="IPR008979">
    <property type="entry name" value="Galactose-bd-like_sf"/>
</dbReference>
<evidence type="ECO:0000256" key="1">
    <source>
        <dbReference type="ARBA" id="ARBA00022737"/>
    </source>
</evidence>
<dbReference type="InterPro" id="IPR050964">
    <property type="entry name" value="Striated_Muscle_Regulatory"/>
</dbReference>
<dbReference type="Gene3D" id="2.60.120.260">
    <property type="entry name" value="Galactose-binding domain-like"/>
    <property type="match status" value="2"/>
</dbReference>
<dbReference type="PROSITE" id="PS50853">
    <property type="entry name" value="FN3"/>
    <property type="match status" value="4"/>
</dbReference>
<dbReference type="InterPro" id="IPR003961">
    <property type="entry name" value="FN3_dom"/>
</dbReference>
<dbReference type="InterPro" id="IPR011050">
    <property type="entry name" value="Pectin_lyase_fold/virulence"/>
</dbReference>
<evidence type="ECO:0000259" key="4">
    <source>
        <dbReference type="PROSITE" id="PS50853"/>
    </source>
</evidence>
<comment type="caution">
    <text evidence="5">The sequence shown here is derived from an EMBL/GenBank/DDBJ whole genome shotgun (WGS) entry which is preliminary data.</text>
</comment>
<dbReference type="InterPro" id="IPR036116">
    <property type="entry name" value="FN3_sf"/>
</dbReference>
<dbReference type="InterPro" id="IPR059226">
    <property type="entry name" value="Choice_anch_Q_dom"/>
</dbReference>
<reference evidence="5 6" key="1">
    <citation type="submission" date="2018-12" db="EMBL/GenBank/DDBJ databases">
        <title>Bacillus ochoae sp. nov., Paenibacillus whitsoniae sp. nov., Paenibacillus spiritus sp. nov. Isolated from the Mars Exploration Rover during spacecraft assembly.</title>
        <authorList>
            <person name="Seuylemezian A."/>
            <person name="Vaishampayan P."/>
        </authorList>
    </citation>
    <scope>NUCLEOTIDE SEQUENCE [LARGE SCALE GENOMIC DNA]</scope>
    <source>
        <strain evidence="5 6">MER 54</strain>
    </source>
</reference>
<dbReference type="Gene3D" id="2.160.20.10">
    <property type="entry name" value="Single-stranded right-handed beta-helix, Pectin lyase-like"/>
    <property type="match status" value="1"/>
</dbReference>
<dbReference type="Gene3D" id="2.60.40.10">
    <property type="entry name" value="Immunoglobulins"/>
    <property type="match status" value="5"/>
</dbReference>
<organism evidence="5 6">
    <name type="scientific">Paenibacillus whitsoniae</name>
    <dbReference type="NCBI Taxonomy" id="2496558"/>
    <lineage>
        <taxon>Bacteria</taxon>
        <taxon>Bacillati</taxon>
        <taxon>Bacillota</taxon>
        <taxon>Bacilli</taxon>
        <taxon>Bacillales</taxon>
        <taxon>Paenibacillaceae</taxon>
        <taxon>Paenibacillus</taxon>
    </lineage>
</organism>
<keyword evidence="6" id="KW-1185">Reference proteome</keyword>